<proteinExistence type="predicted"/>
<evidence type="ECO:0000313" key="2">
    <source>
        <dbReference type="EMBL" id="CCH74156.1"/>
    </source>
</evidence>
<gene>
    <name evidence="2" type="ORF">BN11_3990001</name>
</gene>
<reference evidence="2 3" key="1">
    <citation type="journal article" date="2013" name="ISME J.">
        <title>A metabolic model for members of the genus Tetrasphaera involved in enhanced biological phosphorus removal.</title>
        <authorList>
            <person name="Kristiansen R."/>
            <person name="Nguyen H.T.T."/>
            <person name="Saunders A.M."/>
            <person name="Nielsen J.L."/>
            <person name="Wimmer R."/>
            <person name="Le V.Q."/>
            <person name="McIlroy S.J."/>
            <person name="Petrovski S."/>
            <person name="Seviour R.J."/>
            <person name="Calteau A."/>
            <person name="Nielsen K.L."/>
            <person name="Nielsen P.H."/>
        </authorList>
    </citation>
    <scope>NUCLEOTIDE SEQUENCE [LARGE SCALE GENOMIC DNA]</scope>
    <source>
        <strain evidence="2 3">Ben110</strain>
    </source>
</reference>
<protein>
    <recommendedName>
        <fullName evidence="4">Flp pilus assembly protein RcpC/CpaB domain-containing protein</fullName>
    </recommendedName>
</protein>
<dbReference type="Proteomes" id="UP000035763">
    <property type="component" value="Unassembled WGS sequence"/>
</dbReference>
<feature type="region of interest" description="Disordered" evidence="1">
    <location>
        <begin position="64"/>
        <end position="83"/>
    </location>
</feature>
<sequence>MPTAPATPRTSALGATALPEDRVGVVLPVPAALAVRLRPGDTVDLYAAGARKPMARDAEVVEVTRPGEGSGTDPATGASPGGEASVFLAIDSADVEHVSAGQRASSAGSPMLVVLASRASDQARRIP</sequence>
<comment type="caution">
    <text evidence="2">The sequence shown here is derived from an EMBL/GenBank/DDBJ whole genome shotgun (WGS) entry which is preliminary data.</text>
</comment>
<dbReference type="EMBL" id="CAJA01000333">
    <property type="protein sequence ID" value="CCH74156.1"/>
    <property type="molecule type" value="Genomic_DNA"/>
</dbReference>
<evidence type="ECO:0000256" key="1">
    <source>
        <dbReference type="SAM" id="MobiDB-lite"/>
    </source>
</evidence>
<organism evidence="2 3">
    <name type="scientific">Nostocoides australiense Ben110</name>
    <dbReference type="NCBI Taxonomy" id="1193182"/>
    <lineage>
        <taxon>Bacteria</taxon>
        <taxon>Bacillati</taxon>
        <taxon>Actinomycetota</taxon>
        <taxon>Actinomycetes</taxon>
        <taxon>Micrococcales</taxon>
        <taxon>Intrasporangiaceae</taxon>
        <taxon>Nostocoides</taxon>
    </lineage>
</organism>
<dbReference type="STRING" id="1193182.BN11_3990001"/>
<accession>W6JZD2</accession>
<dbReference type="AlphaFoldDB" id="W6JZD2"/>
<evidence type="ECO:0000313" key="3">
    <source>
        <dbReference type="Proteomes" id="UP000035763"/>
    </source>
</evidence>
<evidence type="ECO:0008006" key="4">
    <source>
        <dbReference type="Google" id="ProtNLM"/>
    </source>
</evidence>
<name>W6JZD2_9MICO</name>
<keyword evidence="3" id="KW-1185">Reference proteome</keyword>